<dbReference type="Proteomes" id="UP001287286">
    <property type="component" value="Unassembled WGS sequence"/>
</dbReference>
<keyword evidence="3" id="KW-1185">Reference proteome</keyword>
<accession>A0ABR0BUL7</accession>
<sequence length="337" mass="35507">MTIHDADSHSSPGGGMSTASSFGHGIRSSPADTTPVESTILASLPPPALCGLAPRSSRAGPQGRSHPVPRADTEPGEPVPPSNQRGIILKQRQHVGEGTAAARSDKSIVVRSDGPGSHETLPAQRPPAARQPLSIKWQLRESAGPGGAPGPRRPGLSEKEEADGGSPERTATAEGGPRAATRGENLEGEWGSAPVQRRIGCAPNGGERENWWIWWPRGDHVMCRAGPWFGALLHCMDGGGGGRGAVAVARDAVKYSVAVLSAGWACRAAQWQVPATARVAPPSLPWVLARGTIDHVHQHHEFPGALLISTTLLQYFRPVVQQSSASILYTNMCTPHH</sequence>
<feature type="region of interest" description="Disordered" evidence="1">
    <location>
        <begin position="1"/>
        <end position="191"/>
    </location>
</feature>
<comment type="caution">
    <text evidence="2">The sequence shown here is derived from an EMBL/GenBank/DDBJ whole genome shotgun (WGS) entry which is preliminary data.</text>
</comment>
<protein>
    <submittedName>
        <fullName evidence="2">Uncharacterized protein</fullName>
    </submittedName>
</protein>
<reference evidence="2 3" key="1">
    <citation type="journal article" date="2024" name="Microbiol. Resour. Announc.">
        <title>Genome annotations for the ascomycete fungi Trichoderma harzianum, Trichoderma aggressivum, and Purpureocillium lilacinum.</title>
        <authorList>
            <person name="Beijen E.P.W."/>
            <person name="Ohm R.A."/>
        </authorList>
    </citation>
    <scope>NUCLEOTIDE SEQUENCE [LARGE SCALE GENOMIC DNA]</scope>
    <source>
        <strain evidence="2 3">CBS 150709</strain>
    </source>
</reference>
<organism evidence="2 3">
    <name type="scientific">Purpureocillium lilacinum</name>
    <name type="common">Paecilomyces lilacinus</name>
    <dbReference type="NCBI Taxonomy" id="33203"/>
    <lineage>
        <taxon>Eukaryota</taxon>
        <taxon>Fungi</taxon>
        <taxon>Dikarya</taxon>
        <taxon>Ascomycota</taxon>
        <taxon>Pezizomycotina</taxon>
        <taxon>Sordariomycetes</taxon>
        <taxon>Hypocreomycetidae</taxon>
        <taxon>Hypocreales</taxon>
        <taxon>Ophiocordycipitaceae</taxon>
        <taxon>Purpureocillium</taxon>
    </lineage>
</organism>
<evidence type="ECO:0000313" key="3">
    <source>
        <dbReference type="Proteomes" id="UP001287286"/>
    </source>
</evidence>
<feature type="compositionally biased region" description="Low complexity" evidence="1">
    <location>
        <begin position="122"/>
        <end position="132"/>
    </location>
</feature>
<proteinExistence type="predicted"/>
<name>A0ABR0BUL7_PURLI</name>
<feature type="compositionally biased region" description="Polar residues" evidence="1">
    <location>
        <begin position="30"/>
        <end position="41"/>
    </location>
</feature>
<dbReference type="EMBL" id="JAWRVI010000034">
    <property type="protein sequence ID" value="KAK4087153.1"/>
    <property type="molecule type" value="Genomic_DNA"/>
</dbReference>
<gene>
    <name evidence="2" type="ORF">Purlil1_8451</name>
</gene>
<evidence type="ECO:0000313" key="2">
    <source>
        <dbReference type="EMBL" id="KAK4087153.1"/>
    </source>
</evidence>
<evidence type="ECO:0000256" key="1">
    <source>
        <dbReference type="SAM" id="MobiDB-lite"/>
    </source>
</evidence>